<accession>A0A1E3NG71</accession>
<evidence type="ECO:0000259" key="7">
    <source>
        <dbReference type="PROSITE" id="PS50192"/>
    </source>
</evidence>
<dbReference type="GO" id="GO:0012505">
    <property type="term" value="C:endomembrane system"/>
    <property type="evidence" value="ECO:0007669"/>
    <property type="project" value="UniProtKB-ARBA"/>
</dbReference>
<dbReference type="Gene3D" id="1.20.58.90">
    <property type="match status" value="1"/>
</dbReference>
<dbReference type="GO" id="GO:0016020">
    <property type="term" value="C:membrane"/>
    <property type="evidence" value="ECO:0007669"/>
    <property type="project" value="UniProtKB-SubCell"/>
</dbReference>
<keyword evidence="9" id="KW-1185">Reference proteome</keyword>
<dbReference type="EMBL" id="KV454007">
    <property type="protein sequence ID" value="ODQ44343.1"/>
    <property type="molecule type" value="Genomic_DNA"/>
</dbReference>
<dbReference type="Proteomes" id="UP000094455">
    <property type="component" value="Unassembled WGS sequence"/>
</dbReference>
<keyword evidence="3 6" id="KW-0812">Transmembrane</keyword>
<feature type="domain" description="T-SNARE coiled-coil homology" evidence="7">
    <location>
        <begin position="137"/>
        <end position="183"/>
    </location>
</feature>
<gene>
    <name evidence="8" type="ORF">PICMEDRAFT_60493</name>
</gene>
<dbReference type="AlphaFoldDB" id="A0A1E3NG71"/>
<dbReference type="InterPro" id="IPR000727">
    <property type="entry name" value="T_SNARE_dom"/>
</dbReference>
<dbReference type="SUPFAM" id="SSF58038">
    <property type="entry name" value="SNARE fusion complex"/>
    <property type="match status" value="1"/>
</dbReference>
<dbReference type="SMART" id="SM00397">
    <property type="entry name" value="t_SNARE"/>
    <property type="match status" value="1"/>
</dbReference>
<sequence length="229" mass="25677">MDPFNSLYASTTPLIDQLSSTSPQSLDFLTLQNEIVSCIHDLEESVKVVESNNGNILDNPFGEISQDEIAERKMQIQGLHESLNKILAEKNVSTLKGGYGANPFADNMKIHTTTDSYRSEDQDPPQLDSATREYHQQLLQQQDDLISNELSRSINNLHQQAVTIGDELDYQQDLLDQVENNMERLNFKIVNTGMKRINKFLATNEMGGNCCIAVLIVVLIIILVLLIIA</sequence>
<evidence type="ECO:0000313" key="8">
    <source>
        <dbReference type="EMBL" id="ODQ44343.1"/>
    </source>
</evidence>
<keyword evidence="4 6" id="KW-1133">Transmembrane helix</keyword>
<comment type="subcellular location">
    <subcellularLocation>
        <location evidence="1">Membrane</location>
        <topology evidence="1">Single-pass membrane protein</topology>
    </subcellularLocation>
</comment>
<dbReference type="Gene3D" id="1.20.5.110">
    <property type="match status" value="1"/>
</dbReference>
<dbReference type="RefSeq" id="XP_019015456.1">
    <property type="nucleotide sequence ID" value="XM_019163439.1"/>
</dbReference>
<feature type="transmembrane region" description="Helical" evidence="6">
    <location>
        <begin position="206"/>
        <end position="228"/>
    </location>
</feature>
<evidence type="ECO:0000256" key="5">
    <source>
        <dbReference type="ARBA" id="ARBA00023136"/>
    </source>
</evidence>
<organism evidence="8 9">
    <name type="scientific">Pichia membranifaciens NRRL Y-2026</name>
    <dbReference type="NCBI Taxonomy" id="763406"/>
    <lineage>
        <taxon>Eukaryota</taxon>
        <taxon>Fungi</taxon>
        <taxon>Dikarya</taxon>
        <taxon>Ascomycota</taxon>
        <taxon>Saccharomycotina</taxon>
        <taxon>Pichiomycetes</taxon>
        <taxon>Pichiales</taxon>
        <taxon>Pichiaceae</taxon>
        <taxon>Pichia</taxon>
    </lineage>
</organism>
<evidence type="ECO:0000256" key="4">
    <source>
        <dbReference type="ARBA" id="ARBA00022989"/>
    </source>
</evidence>
<dbReference type="GO" id="GO:0005737">
    <property type="term" value="C:cytoplasm"/>
    <property type="evidence" value="ECO:0007669"/>
    <property type="project" value="UniProtKB-ARBA"/>
</dbReference>
<evidence type="ECO:0000313" key="9">
    <source>
        <dbReference type="Proteomes" id="UP000094455"/>
    </source>
</evidence>
<dbReference type="GeneID" id="30180126"/>
<reference evidence="8 9" key="1">
    <citation type="journal article" date="2016" name="Proc. Natl. Acad. Sci. U.S.A.">
        <title>Comparative genomics of biotechnologically important yeasts.</title>
        <authorList>
            <person name="Riley R."/>
            <person name="Haridas S."/>
            <person name="Wolfe K.H."/>
            <person name="Lopes M.R."/>
            <person name="Hittinger C.T."/>
            <person name="Goeker M."/>
            <person name="Salamov A.A."/>
            <person name="Wisecaver J.H."/>
            <person name="Long T.M."/>
            <person name="Calvey C.H."/>
            <person name="Aerts A.L."/>
            <person name="Barry K.W."/>
            <person name="Choi C."/>
            <person name="Clum A."/>
            <person name="Coughlan A.Y."/>
            <person name="Deshpande S."/>
            <person name="Douglass A.P."/>
            <person name="Hanson S.J."/>
            <person name="Klenk H.-P."/>
            <person name="LaButti K.M."/>
            <person name="Lapidus A."/>
            <person name="Lindquist E.A."/>
            <person name="Lipzen A.M."/>
            <person name="Meier-Kolthoff J.P."/>
            <person name="Ohm R.A."/>
            <person name="Otillar R.P."/>
            <person name="Pangilinan J.L."/>
            <person name="Peng Y."/>
            <person name="Rokas A."/>
            <person name="Rosa C.A."/>
            <person name="Scheuner C."/>
            <person name="Sibirny A.A."/>
            <person name="Slot J.C."/>
            <person name="Stielow J.B."/>
            <person name="Sun H."/>
            <person name="Kurtzman C.P."/>
            <person name="Blackwell M."/>
            <person name="Grigoriev I.V."/>
            <person name="Jeffries T.W."/>
        </authorList>
    </citation>
    <scope>NUCLEOTIDE SEQUENCE [LARGE SCALE GENOMIC DNA]</scope>
    <source>
        <strain evidence="8 9">NRRL Y-2026</strain>
    </source>
</reference>
<evidence type="ECO:0000256" key="1">
    <source>
        <dbReference type="ARBA" id="ARBA00004167"/>
    </source>
</evidence>
<name>A0A1E3NG71_9ASCO</name>
<dbReference type="STRING" id="763406.A0A1E3NG71"/>
<evidence type="ECO:0000256" key="3">
    <source>
        <dbReference type="ARBA" id="ARBA00022692"/>
    </source>
</evidence>
<dbReference type="OrthoDB" id="546861at2759"/>
<evidence type="ECO:0000256" key="2">
    <source>
        <dbReference type="ARBA" id="ARBA00022448"/>
    </source>
</evidence>
<evidence type="ECO:0000256" key="6">
    <source>
        <dbReference type="SAM" id="Phobius"/>
    </source>
</evidence>
<protein>
    <recommendedName>
        <fullName evidence="7">t-SNARE coiled-coil homology domain-containing protein</fullName>
    </recommendedName>
</protein>
<keyword evidence="2" id="KW-0813">Transport</keyword>
<dbReference type="PANTHER" id="PTHR12791">
    <property type="entry name" value="GOLGI SNARE BET1-RELATED"/>
    <property type="match status" value="1"/>
</dbReference>
<proteinExistence type="predicted"/>
<dbReference type="PROSITE" id="PS50192">
    <property type="entry name" value="T_SNARE"/>
    <property type="match status" value="1"/>
</dbReference>
<keyword evidence="5 6" id="KW-0472">Membrane</keyword>